<dbReference type="Pfam" id="PF00180">
    <property type="entry name" value="Iso_dh"/>
    <property type="match status" value="1"/>
</dbReference>
<gene>
    <name evidence="2" type="ORF">S03H2_58550</name>
</gene>
<protein>
    <recommendedName>
        <fullName evidence="1">Isopropylmalate dehydrogenase-like domain-containing protein</fullName>
    </recommendedName>
</protein>
<evidence type="ECO:0000259" key="1">
    <source>
        <dbReference type="Pfam" id="PF00180"/>
    </source>
</evidence>
<name>X1J2X5_9ZZZZ</name>
<organism evidence="2">
    <name type="scientific">marine sediment metagenome</name>
    <dbReference type="NCBI Taxonomy" id="412755"/>
    <lineage>
        <taxon>unclassified sequences</taxon>
        <taxon>metagenomes</taxon>
        <taxon>ecological metagenomes</taxon>
    </lineage>
</organism>
<reference evidence="2" key="1">
    <citation type="journal article" date="2014" name="Front. Microbiol.">
        <title>High frequency of phylogenetically diverse reductive dehalogenase-homologous genes in deep subseafloor sedimentary metagenomes.</title>
        <authorList>
            <person name="Kawai M."/>
            <person name="Futagami T."/>
            <person name="Toyoda A."/>
            <person name="Takaki Y."/>
            <person name="Nishi S."/>
            <person name="Hori S."/>
            <person name="Arai W."/>
            <person name="Tsubouchi T."/>
            <person name="Morono Y."/>
            <person name="Uchiyama I."/>
            <person name="Ito T."/>
            <person name="Fujiyama A."/>
            <person name="Inagaki F."/>
            <person name="Takami H."/>
        </authorList>
    </citation>
    <scope>NUCLEOTIDE SEQUENCE</scope>
    <source>
        <strain evidence="2">Expedition CK06-06</strain>
    </source>
</reference>
<dbReference type="InterPro" id="IPR024084">
    <property type="entry name" value="IsoPropMal-DH-like_dom"/>
</dbReference>
<accession>X1J2X5</accession>
<dbReference type="Gene3D" id="3.40.718.10">
    <property type="entry name" value="Isopropylmalate Dehydrogenase"/>
    <property type="match status" value="1"/>
</dbReference>
<dbReference type="AlphaFoldDB" id="X1J2X5"/>
<feature type="domain" description="Isopropylmalate dehydrogenase-like" evidence="1">
    <location>
        <begin position="5"/>
        <end position="46"/>
    </location>
</feature>
<dbReference type="SUPFAM" id="SSF53659">
    <property type="entry name" value="Isocitrate/Isopropylmalate dehydrogenase-like"/>
    <property type="match status" value="1"/>
</dbReference>
<feature type="non-terminal residue" evidence="2">
    <location>
        <position position="51"/>
    </location>
</feature>
<sequence>MQFNLVVLPGDGVGPEVAAEAIKVLTTVGRRFGHSFDLQYGLVGGEGRIQA</sequence>
<comment type="caution">
    <text evidence="2">The sequence shown here is derived from an EMBL/GenBank/DDBJ whole genome shotgun (WGS) entry which is preliminary data.</text>
</comment>
<proteinExistence type="predicted"/>
<evidence type="ECO:0000313" key="2">
    <source>
        <dbReference type="EMBL" id="GAH89021.1"/>
    </source>
</evidence>
<dbReference type="EMBL" id="BARU01037601">
    <property type="protein sequence ID" value="GAH89021.1"/>
    <property type="molecule type" value="Genomic_DNA"/>
</dbReference>